<evidence type="ECO:0000256" key="1">
    <source>
        <dbReference type="ARBA" id="ARBA00012386"/>
    </source>
</evidence>
<evidence type="ECO:0000313" key="10">
    <source>
        <dbReference type="Proteomes" id="UP000283509"/>
    </source>
</evidence>
<name>A0A423SH55_PENVA</name>
<protein>
    <recommendedName>
        <fullName evidence="1">tRNA-uridine aminocarboxypropyltransferase</fullName>
        <ecNumber evidence="1">2.5.1.25</ecNumber>
    </recommendedName>
</protein>
<reference evidence="9 10" key="1">
    <citation type="submission" date="2018-04" db="EMBL/GenBank/DDBJ databases">
        <authorList>
            <person name="Zhang X."/>
            <person name="Yuan J."/>
            <person name="Li F."/>
            <person name="Xiang J."/>
        </authorList>
    </citation>
    <scope>NUCLEOTIDE SEQUENCE [LARGE SCALE GENOMIC DNA]</scope>
    <source>
        <tissue evidence="9">Muscle</tissue>
    </source>
</reference>
<keyword evidence="3" id="KW-0949">S-adenosyl-L-methionine</keyword>
<dbReference type="InterPro" id="IPR039262">
    <property type="entry name" value="DTWD2/TAPT"/>
</dbReference>
<dbReference type="InterPro" id="IPR005636">
    <property type="entry name" value="DTW"/>
</dbReference>
<dbReference type="SMART" id="SM01144">
    <property type="entry name" value="DTW"/>
    <property type="match status" value="1"/>
</dbReference>
<dbReference type="STRING" id="6689.A0A423SH55"/>
<dbReference type="PANTHER" id="PTHR21392:SF0">
    <property type="entry name" value="TRNA-URIDINE AMINOCARBOXYPROPYLTRANSFERASE 2"/>
    <property type="match status" value="1"/>
</dbReference>
<dbReference type="OrthoDB" id="408541at2759"/>
<dbReference type="EMBL" id="QCYY01003417">
    <property type="protein sequence ID" value="ROT63580.1"/>
    <property type="molecule type" value="Genomic_DNA"/>
</dbReference>
<evidence type="ECO:0000256" key="7">
    <source>
        <dbReference type="SAM" id="MobiDB-lite"/>
    </source>
</evidence>
<evidence type="ECO:0000256" key="5">
    <source>
        <dbReference type="ARBA" id="ARBA00034489"/>
    </source>
</evidence>
<evidence type="ECO:0000259" key="8">
    <source>
        <dbReference type="SMART" id="SM01144"/>
    </source>
</evidence>
<dbReference type="Pfam" id="PF03942">
    <property type="entry name" value="DTW"/>
    <property type="match status" value="1"/>
</dbReference>
<comment type="similarity">
    <text evidence="5">Belongs to the TDD superfamily. DTWD2 family.</text>
</comment>
<keyword evidence="10" id="KW-1185">Reference proteome</keyword>
<dbReference type="GO" id="GO:0016432">
    <property type="term" value="F:tRNA-uridine aminocarboxypropyltransferase activity"/>
    <property type="evidence" value="ECO:0007669"/>
    <property type="project" value="UniProtKB-EC"/>
</dbReference>
<evidence type="ECO:0000256" key="3">
    <source>
        <dbReference type="ARBA" id="ARBA00022691"/>
    </source>
</evidence>
<dbReference type="AlphaFoldDB" id="A0A423SH55"/>
<feature type="domain" description="DTW" evidence="8">
    <location>
        <begin position="17"/>
        <end position="149"/>
    </location>
</feature>
<feature type="compositionally biased region" description="Basic and acidic residues" evidence="7">
    <location>
        <begin position="220"/>
        <end position="234"/>
    </location>
</feature>
<evidence type="ECO:0000256" key="6">
    <source>
        <dbReference type="ARBA" id="ARBA00048718"/>
    </source>
</evidence>
<comment type="catalytic activity">
    <reaction evidence="6">
        <text>a uridine in tRNA + S-adenosyl-L-methionine = a 3-[(3S)-3-amino-3-carboxypropyl]uridine in tRNA + S-methyl-5'-thioadenosine + H(+)</text>
        <dbReference type="Rhea" id="RHEA:62432"/>
        <dbReference type="Rhea" id="RHEA-COMP:13339"/>
        <dbReference type="Rhea" id="RHEA-COMP:16092"/>
        <dbReference type="ChEBI" id="CHEBI:15378"/>
        <dbReference type="ChEBI" id="CHEBI:17509"/>
        <dbReference type="ChEBI" id="CHEBI:59789"/>
        <dbReference type="ChEBI" id="CHEBI:65315"/>
        <dbReference type="ChEBI" id="CHEBI:82930"/>
        <dbReference type="EC" id="2.5.1.25"/>
    </reaction>
</comment>
<keyword evidence="4" id="KW-0819">tRNA processing</keyword>
<dbReference type="Proteomes" id="UP000283509">
    <property type="component" value="Unassembled WGS sequence"/>
</dbReference>
<evidence type="ECO:0000256" key="4">
    <source>
        <dbReference type="ARBA" id="ARBA00022694"/>
    </source>
</evidence>
<sequence length="260" mass="29619">MLQAALPNGAYMQVKGKRFSLTRYPQLTDILTSENSILMYPGEEAMSLEELPPVGKNQPPYNIIIIDGTWQQAKSMFHNCHQLHSLKQVRLTGKYTSEYVIRTQPTEDALSTVETAAIALATLEQNWSIYDILVQPLQLLCQYQMNHGAVPHQSKEYMIVSGLYKKPLGKRTYKKLRKCGAKQGDTLSEFMDSLVNGYENHEEENDDSVHSTHDSSPADQSREDAQEENDHFCQLDEESEVSQFDYTPSDGKLMSYDEIR</sequence>
<reference evidence="9 10" key="2">
    <citation type="submission" date="2019-01" db="EMBL/GenBank/DDBJ databases">
        <title>The decoding of complex shrimp genome reveals the adaptation for benthos swimmer, frequently molting mechanism and breeding impact on genome.</title>
        <authorList>
            <person name="Sun Y."/>
            <person name="Gao Y."/>
            <person name="Yu Y."/>
        </authorList>
    </citation>
    <scope>NUCLEOTIDE SEQUENCE [LARGE SCALE GENOMIC DNA]</scope>
    <source>
        <tissue evidence="9">Muscle</tissue>
    </source>
</reference>
<evidence type="ECO:0000313" key="9">
    <source>
        <dbReference type="EMBL" id="ROT63580.1"/>
    </source>
</evidence>
<dbReference type="PANTHER" id="PTHR21392">
    <property type="entry name" value="TRNA-URIDINE AMINOCARBOXYPROPYLTRANSFERASE 2"/>
    <property type="match status" value="1"/>
</dbReference>
<dbReference type="GO" id="GO:0008033">
    <property type="term" value="P:tRNA processing"/>
    <property type="evidence" value="ECO:0007669"/>
    <property type="project" value="UniProtKB-KW"/>
</dbReference>
<dbReference type="EC" id="2.5.1.25" evidence="1"/>
<proteinExistence type="inferred from homology"/>
<comment type="caution">
    <text evidence="9">The sequence shown here is derived from an EMBL/GenBank/DDBJ whole genome shotgun (WGS) entry which is preliminary data.</text>
</comment>
<keyword evidence="2" id="KW-0808">Transferase</keyword>
<organism evidence="9 10">
    <name type="scientific">Penaeus vannamei</name>
    <name type="common">Whiteleg shrimp</name>
    <name type="synonym">Litopenaeus vannamei</name>
    <dbReference type="NCBI Taxonomy" id="6689"/>
    <lineage>
        <taxon>Eukaryota</taxon>
        <taxon>Metazoa</taxon>
        <taxon>Ecdysozoa</taxon>
        <taxon>Arthropoda</taxon>
        <taxon>Crustacea</taxon>
        <taxon>Multicrustacea</taxon>
        <taxon>Malacostraca</taxon>
        <taxon>Eumalacostraca</taxon>
        <taxon>Eucarida</taxon>
        <taxon>Decapoda</taxon>
        <taxon>Dendrobranchiata</taxon>
        <taxon>Penaeoidea</taxon>
        <taxon>Penaeidae</taxon>
        <taxon>Penaeus</taxon>
    </lineage>
</organism>
<gene>
    <name evidence="9" type="ORF">C7M84_018528</name>
</gene>
<accession>A0A423SH55</accession>
<evidence type="ECO:0000256" key="2">
    <source>
        <dbReference type="ARBA" id="ARBA00022679"/>
    </source>
</evidence>
<feature type="region of interest" description="Disordered" evidence="7">
    <location>
        <begin position="201"/>
        <end position="260"/>
    </location>
</feature>